<dbReference type="AlphaFoldDB" id="A0A1R2BEJ5"/>
<sequence>MLRISLRKFGFVHDLLGIHNTTSHGYIFGCNPPHKVIPEHSPLVSQDLPKKLQLTTLSNGVRIVTESEGLPSSVHLGVTISTGVRDETEKYSGVVHALSQTYLKTNVRTNEQINYGMIQMSGGEFNMTYDHDFMNYHGFCLAHDTYDIMQMLSDCVLDEKTIMDEEAAQWRTDEYWKLRSVNMTNWKRLNELWLSTAYGFKGYGMPLSGFESNFQNLGHYYMNQWRKHHATPDRMTVWGAGVKNHAEFVDTVTPYFVHLEPSKAKPREASKYLGGDHKEICDSSLTHVSFSFQGPSRVDKNLASAFVLKYILGNNNSGLHSRAYKNFAQKYSGIEAFETDHEAFADTGNFRINLAIHNDKTKEVCEGFTKEFLDLANVTDEEVTRAKNLLINTSLRKSAETGRRTKKSVQGLAYTGKLSDISEFVKEVEAVTKDSIKQVVEGMRKSRPTVVALGGSVHDVPNADSLHSKLR</sequence>
<dbReference type="Pfam" id="PF05193">
    <property type="entry name" value="Peptidase_M16_C"/>
    <property type="match status" value="1"/>
</dbReference>
<dbReference type="GO" id="GO:0005739">
    <property type="term" value="C:mitochondrion"/>
    <property type="evidence" value="ECO:0007669"/>
    <property type="project" value="TreeGrafter"/>
</dbReference>
<proteinExistence type="inferred from homology"/>
<dbReference type="InterPro" id="IPR050361">
    <property type="entry name" value="MPP/UQCRC_Complex"/>
</dbReference>
<dbReference type="EMBL" id="MPUH01000704">
    <property type="protein sequence ID" value="OMJ75208.1"/>
    <property type="molecule type" value="Genomic_DNA"/>
</dbReference>
<evidence type="ECO:0000313" key="5">
    <source>
        <dbReference type="EMBL" id="OMJ75208.1"/>
    </source>
</evidence>
<keyword evidence="6" id="KW-1185">Reference proteome</keyword>
<dbReference type="PANTHER" id="PTHR11851">
    <property type="entry name" value="METALLOPROTEASE"/>
    <property type="match status" value="1"/>
</dbReference>
<evidence type="ECO:0000256" key="2">
    <source>
        <dbReference type="ARBA" id="ARBA00007261"/>
    </source>
</evidence>
<evidence type="ECO:0000259" key="3">
    <source>
        <dbReference type="Pfam" id="PF00675"/>
    </source>
</evidence>
<dbReference type="SUPFAM" id="SSF63411">
    <property type="entry name" value="LuxS/MPP-like metallohydrolase"/>
    <property type="match status" value="2"/>
</dbReference>
<dbReference type="Proteomes" id="UP000187209">
    <property type="component" value="Unassembled WGS sequence"/>
</dbReference>
<reference evidence="5 6" key="1">
    <citation type="submission" date="2016-11" db="EMBL/GenBank/DDBJ databases">
        <title>The macronuclear genome of Stentor coeruleus: a giant cell with tiny introns.</title>
        <authorList>
            <person name="Slabodnick M."/>
            <person name="Ruby J.G."/>
            <person name="Reiff S.B."/>
            <person name="Swart E.C."/>
            <person name="Gosai S."/>
            <person name="Prabakaran S."/>
            <person name="Witkowska E."/>
            <person name="Larue G.E."/>
            <person name="Fisher S."/>
            <person name="Freeman R.M."/>
            <person name="Gunawardena J."/>
            <person name="Chu W."/>
            <person name="Stover N.A."/>
            <person name="Gregory B.D."/>
            <person name="Nowacki M."/>
            <person name="Derisi J."/>
            <person name="Roy S.W."/>
            <person name="Marshall W.F."/>
            <person name="Sood P."/>
        </authorList>
    </citation>
    <scope>NUCLEOTIDE SEQUENCE [LARGE SCALE GENOMIC DNA]</scope>
    <source>
        <strain evidence="5">WM001</strain>
    </source>
</reference>
<accession>A0A1R2BEJ5</accession>
<comment type="similarity">
    <text evidence="2">Belongs to the peptidase M16 family.</text>
</comment>
<dbReference type="InterPro" id="IPR011249">
    <property type="entry name" value="Metalloenz_LuxS/M16"/>
</dbReference>
<dbReference type="Pfam" id="PF00675">
    <property type="entry name" value="Peptidase_M16"/>
    <property type="match status" value="1"/>
</dbReference>
<organism evidence="5 6">
    <name type="scientific">Stentor coeruleus</name>
    <dbReference type="NCBI Taxonomy" id="5963"/>
    <lineage>
        <taxon>Eukaryota</taxon>
        <taxon>Sar</taxon>
        <taxon>Alveolata</taxon>
        <taxon>Ciliophora</taxon>
        <taxon>Postciliodesmatophora</taxon>
        <taxon>Heterotrichea</taxon>
        <taxon>Heterotrichida</taxon>
        <taxon>Stentoridae</taxon>
        <taxon>Stentor</taxon>
    </lineage>
</organism>
<dbReference type="PANTHER" id="PTHR11851:SF49">
    <property type="entry name" value="MITOCHONDRIAL-PROCESSING PEPTIDASE SUBUNIT ALPHA"/>
    <property type="match status" value="1"/>
</dbReference>
<protein>
    <recommendedName>
        <fullName evidence="7">Peptidase M16 C-terminal domain-containing protein</fullName>
    </recommendedName>
</protein>
<dbReference type="Gene3D" id="3.30.830.10">
    <property type="entry name" value="Metalloenzyme, LuxS/M16 peptidase-like"/>
    <property type="match status" value="2"/>
</dbReference>
<dbReference type="OrthoDB" id="308727at2759"/>
<evidence type="ECO:0008006" key="7">
    <source>
        <dbReference type="Google" id="ProtNLM"/>
    </source>
</evidence>
<dbReference type="InterPro" id="IPR007863">
    <property type="entry name" value="Peptidase_M16_C"/>
</dbReference>
<comment type="caution">
    <text evidence="5">The sequence shown here is derived from an EMBL/GenBank/DDBJ whole genome shotgun (WGS) entry which is preliminary data.</text>
</comment>
<feature type="domain" description="Peptidase M16 C-terminal" evidence="4">
    <location>
        <begin position="223"/>
        <end position="390"/>
    </location>
</feature>
<evidence type="ECO:0000256" key="1">
    <source>
        <dbReference type="ARBA" id="ARBA00002123"/>
    </source>
</evidence>
<evidence type="ECO:0000313" key="6">
    <source>
        <dbReference type="Proteomes" id="UP000187209"/>
    </source>
</evidence>
<dbReference type="GO" id="GO:0046872">
    <property type="term" value="F:metal ion binding"/>
    <property type="evidence" value="ECO:0007669"/>
    <property type="project" value="InterPro"/>
</dbReference>
<dbReference type="InterPro" id="IPR011765">
    <property type="entry name" value="Pept_M16_N"/>
</dbReference>
<name>A0A1R2BEJ5_9CILI</name>
<comment type="function">
    <text evidence="1">Substrate recognition and binding subunit of the essential mitochondrial processing protease (MPP), which cleaves the mitochondrial sequence off newly imported precursors proteins.</text>
</comment>
<feature type="domain" description="Peptidase M16 N-terminal" evidence="3">
    <location>
        <begin position="62"/>
        <end position="207"/>
    </location>
</feature>
<evidence type="ECO:0000259" key="4">
    <source>
        <dbReference type="Pfam" id="PF05193"/>
    </source>
</evidence>
<gene>
    <name evidence="5" type="ORF">SteCoe_25721</name>
</gene>